<accession>A0A1N7NPZ6</accession>
<protein>
    <recommendedName>
        <fullName evidence="3">Polyketide cyclase / dehydrase and lipid transport</fullName>
    </recommendedName>
</protein>
<sequence>MTRMSMNSIIWPDGYLPGFSDNFASNEVIEADLSCADIWPYLVNTDVWPTYYSNVADVRFHDGSGPELGKGARFRFTTFGFPVEAEVTECEPPRPGAPARLAWHGWVEGDAEHRLDVHHAWLIEDLPQGRVRVLTQETQNGQPALDLAVAVPNPMINGHQEWLVGLIFSARNAQAV</sequence>
<dbReference type="STRING" id="80876.SAMN05421779_105285"/>
<dbReference type="InterPro" id="IPR023393">
    <property type="entry name" value="START-like_dom_sf"/>
</dbReference>
<proteinExistence type="predicted"/>
<dbReference type="SUPFAM" id="SSF55961">
    <property type="entry name" value="Bet v1-like"/>
    <property type="match status" value="1"/>
</dbReference>
<dbReference type="AlphaFoldDB" id="A0A1N7NPZ6"/>
<name>A0A1N7NPZ6_9PROT</name>
<dbReference type="EMBL" id="FTOA01000005">
    <property type="protein sequence ID" value="SIT00371.1"/>
    <property type="molecule type" value="Genomic_DNA"/>
</dbReference>
<evidence type="ECO:0000313" key="2">
    <source>
        <dbReference type="Proteomes" id="UP000185678"/>
    </source>
</evidence>
<evidence type="ECO:0000313" key="1">
    <source>
        <dbReference type="EMBL" id="SIT00371.1"/>
    </source>
</evidence>
<reference evidence="1 2" key="1">
    <citation type="submission" date="2017-01" db="EMBL/GenBank/DDBJ databases">
        <authorList>
            <person name="Mah S.A."/>
            <person name="Swanson W.J."/>
            <person name="Moy G.W."/>
            <person name="Vacquier V.D."/>
        </authorList>
    </citation>
    <scope>NUCLEOTIDE SEQUENCE [LARGE SCALE GENOMIC DNA]</scope>
    <source>
        <strain evidence="1 2">DSM 11589</strain>
    </source>
</reference>
<gene>
    <name evidence="1" type="ORF">SAMN05421779_105285</name>
</gene>
<evidence type="ECO:0008006" key="3">
    <source>
        <dbReference type="Google" id="ProtNLM"/>
    </source>
</evidence>
<keyword evidence="2" id="KW-1185">Reference proteome</keyword>
<dbReference type="Gene3D" id="3.30.530.20">
    <property type="match status" value="1"/>
</dbReference>
<dbReference type="Proteomes" id="UP000185678">
    <property type="component" value="Unassembled WGS sequence"/>
</dbReference>
<organism evidence="1 2">
    <name type="scientific">Insolitispirillum peregrinum</name>
    <dbReference type="NCBI Taxonomy" id="80876"/>
    <lineage>
        <taxon>Bacteria</taxon>
        <taxon>Pseudomonadati</taxon>
        <taxon>Pseudomonadota</taxon>
        <taxon>Alphaproteobacteria</taxon>
        <taxon>Rhodospirillales</taxon>
        <taxon>Novispirillaceae</taxon>
        <taxon>Insolitispirillum</taxon>
    </lineage>
</organism>